<feature type="region of interest" description="Disordered" evidence="1">
    <location>
        <begin position="267"/>
        <end position="293"/>
    </location>
</feature>
<dbReference type="InterPro" id="IPR017518">
    <property type="entry name" value="CHP03084"/>
</dbReference>
<proteinExistence type="predicted"/>
<sequence length="293" mass="29927">MTSQARPTAPTATPRSPDSRLAGVLADLAAEGDALDALVADLAAPGWSTPTPAAGWDVAHQVAHLAWTDEVAVTAATDKAAWEAVVVGALEDPGGFVDAAAAHGAEADPADLLARWRASRAALAATLAALPEGERVPWFGPPMSATSMATARFMETWAHGLDVAEALGAPAAPTDRIRHVAHLGVRTRDFAFSVHRLTPPGGEFRVELVAPGGGTWAYGPEDAAQTVRGPAYDFCLLVTQRRNRADLDLVAAGPDADRWLDIAQAFAGPPGAGREPGRAPGGAGVGGPGAGTP</sequence>
<dbReference type="Pfam" id="PF11716">
    <property type="entry name" value="MDMPI_N"/>
    <property type="match status" value="1"/>
</dbReference>
<protein>
    <submittedName>
        <fullName evidence="4">TIGR03084 family protein</fullName>
    </submittedName>
</protein>
<evidence type="ECO:0000313" key="4">
    <source>
        <dbReference type="EMBL" id="MBY9074068.1"/>
    </source>
</evidence>
<accession>A0ABS7RGA8</accession>
<reference evidence="4 5" key="1">
    <citation type="submission" date="2021-08" db="EMBL/GenBank/DDBJ databases">
        <title>Nocardioides bacterium WL0053 sp. nov., isolated from the sediment.</title>
        <authorList>
            <person name="Wang L."/>
            <person name="Zhang D."/>
            <person name="Zhang A."/>
        </authorList>
    </citation>
    <scope>NUCLEOTIDE SEQUENCE [LARGE SCALE GENOMIC DNA]</scope>
    <source>
        <strain evidence="4 5">WL0053</strain>
    </source>
</reference>
<evidence type="ECO:0000259" key="2">
    <source>
        <dbReference type="Pfam" id="PF08608"/>
    </source>
</evidence>
<dbReference type="InterPro" id="IPR017517">
    <property type="entry name" value="Maleyloyr_isom"/>
</dbReference>
<dbReference type="NCBIfam" id="TIGR03084">
    <property type="entry name" value="TIGR03084 family metal-binding protein"/>
    <property type="match status" value="1"/>
</dbReference>
<feature type="domain" description="Mycothiol-dependent maleylpyruvate isomerase metal-binding" evidence="3">
    <location>
        <begin position="28"/>
        <end position="164"/>
    </location>
</feature>
<dbReference type="Gene3D" id="1.20.120.450">
    <property type="entry name" value="dinb family like domain"/>
    <property type="match status" value="1"/>
</dbReference>
<dbReference type="RefSeq" id="WP_221023786.1">
    <property type="nucleotide sequence ID" value="NZ_JAIEZQ010000001.1"/>
</dbReference>
<dbReference type="Proteomes" id="UP000754710">
    <property type="component" value="Unassembled WGS sequence"/>
</dbReference>
<comment type="caution">
    <text evidence="4">The sequence shown here is derived from an EMBL/GenBank/DDBJ whole genome shotgun (WGS) entry which is preliminary data.</text>
</comment>
<dbReference type="EMBL" id="JAIEZQ010000001">
    <property type="protein sequence ID" value="MBY9074068.1"/>
    <property type="molecule type" value="Genomic_DNA"/>
</dbReference>
<dbReference type="Pfam" id="PF08608">
    <property type="entry name" value="Wyosine_form"/>
    <property type="match status" value="1"/>
</dbReference>
<keyword evidence="5" id="KW-1185">Reference proteome</keyword>
<evidence type="ECO:0000313" key="5">
    <source>
        <dbReference type="Proteomes" id="UP000754710"/>
    </source>
</evidence>
<dbReference type="NCBIfam" id="TIGR03083">
    <property type="entry name" value="maleylpyruvate isomerase family mycothiol-dependent enzyme"/>
    <property type="match status" value="1"/>
</dbReference>
<evidence type="ECO:0000259" key="3">
    <source>
        <dbReference type="Pfam" id="PF11716"/>
    </source>
</evidence>
<dbReference type="SUPFAM" id="SSF109854">
    <property type="entry name" value="DinB/YfiT-like putative metalloenzymes"/>
    <property type="match status" value="1"/>
</dbReference>
<gene>
    <name evidence="4" type="ORF">K1X13_04445</name>
</gene>
<dbReference type="InterPro" id="IPR013917">
    <property type="entry name" value="tRNA_wybutosine-synth"/>
</dbReference>
<dbReference type="InterPro" id="IPR024344">
    <property type="entry name" value="MDMPI_metal-binding"/>
</dbReference>
<feature type="domain" description="tRNA wybutosine-synthesis" evidence="2">
    <location>
        <begin position="201"/>
        <end position="247"/>
    </location>
</feature>
<feature type="compositionally biased region" description="Gly residues" evidence="1">
    <location>
        <begin position="279"/>
        <end position="293"/>
    </location>
</feature>
<dbReference type="InterPro" id="IPR034660">
    <property type="entry name" value="DinB/YfiT-like"/>
</dbReference>
<name>A0ABS7RGA8_9ACTN</name>
<organism evidence="4 5">
    <name type="scientific">Nocardioides jiangsuensis</name>
    <dbReference type="NCBI Taxonomy" id="2866161"/>
    <lineage>
        <taxon>Bacteria</taxon>
        <taxon>Bacillati</taxon>
        <taxon>Actinomycetota</taxon>
        <taxon>Actinomycetes</taxon>
        <taxon>Propionibacteriales</taxon>
        <taxon>Nocardioidaceae</taxon>
        <taxon>Nocardioides</taxon>
    </lineage>
</organism>
<evidence type="ECO:0000256" key="1">
    <source>
        <dbReference type="SAM" id="MobiDB-lite"/>
    </source>
</evidence>